<evidence type="ECO:0000256" key="1">
    <source>
        <dbReference type="SAM" id="Phobius"/>
    </source>
</evidence>
<sequence length="119" mass="13388">MGAGIFFSSLCALRDQLREHTILNDYIRYLMTLPCVLFLSSFGQAVIVVLCRVLYFDYSRFRYFLHKSFLSVLGRRVGLGGITVVIKAWQVITHFSVFSGAELYIGGHPCTSLTSVIVV</sequence>
<keyword evidence="1" id="KW-0472">Membrane</keyword>
<protein>
    <submittedName>
        <fullName evidence="2">Uncharacterized protein</fullName>
    </submittedName>
</protein>
<keyword evidence="1" id="KW-1133">Transmembrane helix</keyword>
<keyword evidence="1" id="KW-0812">Transmembrane</keyword>
<reference evidence="2 3" key="1">
    <citation type="journal article" date="2008" name="FEMS Yeast Res.">
        <title>Comparative genome analysis of a Saccharomyces cerevisiae wine strain.</title>
        <authorList>
            <person name="Borneman A.R."/>
            <person name="Forgan A.H."/>
            <person name="Pretorius I.S."/>
            <person name="Chambers P.J."/>
        </authorList>
    </citation>
    <scope>NUCLEOTIDE SEQUENCE [LARGE SCALE GENOMIC DNA]</scope>
    <source>
        <strain evidence="2 3">AWRI1631</strain>
    </source>
</reference>
<dbReference type="Proteomes" id="UP000008988">
    <property type="component" value="Unassembled WGS sequence"/>
</dbReference>
<feature type="transmembrane region" description="Helical" evidence="1">
    <location>
        <begin position="30"/>
        <end position="55"/>
    </location>
</feature>
<dbReference type="EMBL" id="ABSV01000885">
    <property type="protein sequence ID" value="EDZ72185.1"/>
    <property type="molecule type" value="Genomic_DNA"/>
</dbReference>
<dbReference type="AlphaFoldDB" id="B5VIQ1"/>
<name>B5VIQ1_YEAS6</name>
<dbReference type="SMR" id="B5VIQ1"/>
<organism evidence="2 3">
    <name type="scientific">Saccharomyces cerevisiae (strain AWRI1631)</name>
    <name type="common">Baker's yeast</name>
    <dbReference type="NCBI Taxonomy" id="545124"/>
    <lineage>
        <taxon>Eukaryota</taxon>
        <taxon>Fungi</taxon>
        <taxon>Dikarya</taxon>
        <taxon>Ascomycota</taxon>
        <taxon>Saccharomycotina</taxon>
        <taxon>Saccharomycetes</taxon>
        <taxon>Saccharomycetales</taxon>
        <taxon>Saccharomycetaceae</taxon>
        <taxon>Saccharomyces</taxon>
    </lineage>
</organism>
<evidence type="ECO:0000313" key="3">
    <source>
        <dbReference type="Proteomes" id="UP000008988"/>
    </source>
</evidence>
<evidence type="ECO:0000313" key="2">
    <source>
        <dbReference type="EMBL" id="EDZ72185.1"/>
    </source>
</evidence>
<proteinExistence type="predicted"/>
<accession>B5VIQ1</accession>
<gene>
    <name evidence="2" type="ORF">AWRI1631_71780</name>
</gene>
<comment type="caution">
    <text evidence="2">The sequence shown here is derived from an EMBL/GenBank/DDBJ whole genome shotgun (WGS) entry which is preliminary data.</text>
</comment>